<gene>
    <name evidence="6" type="ORF">ACFQ2V_07750</name>
</gene>
<dbReference type="GO" id="GO:0000502">
    <property type="term" value="C:proteasome complex"/>
    <property type="evidence" value="ECO:0007669"/>
    <property type="project" value="UniProtKB-KW"/>
</dbReference>
<organism evidence="6 7">
    <name type="scientific">Terrabacter terrigena</name>
    <dbReference type="NCBI Taxonomy" id="574718"/>
    <lineage>
        <taxon>Bacteria</taxon>
        <taxon>Bacillati</taxon>
        <taxon>Actinomycetota</taxon>
        <taxon>Actinomycetes</taxon>
        <taxon>Micrococcales</taxon>
        <taxon>Intrasporangiaceae</taxon>
        <taxon>Terrabacter</taxon>
    </lineage>
</organism>
<comment type="caution">
    <text evidence="6">The sequence shown here is derived from an EMBL/GenBank/DDBJ whole genome shotgun (WGS) entry which is preliminary data.</text>
</comment>
<comment type="subunit">
    <text evidence="2">Forms a homooligomeric, either hexameric or heptameric, ring-like structure which stacks co-axially with the proteasomal alpha-rings.</text>
</comment>
<keyword evidence="4 6" id="KW-0647">Proteasome</keyword>
<name>A0ABW3MUC8_9MICO</name>
<dbReference type="InterPro" id="IPR019695">
    <property type="entry name" value="Proteasome_act"/>
</dbReference>
<sequence>MSDDASRQGQPSDDGATSDDPRIVVVSPDGMGVATPLTDRSDETEDGHGHGRPAEPRERTNPADLVEEPAKVMRIGSMIKQLLEEVRNAPLDEAGRRRLADIHHRSLEELKEGLAPELVEELDRIALPFRDDSPSDAELRIAQAQLVGWLEGLFHGIQTALVAQQMAAQQQLQQMRALPPGPGSSYGTPPGAHPDHQPGEAGPTGQYL</sequence>
<dbReference type="Proteomes" id="UP001597046">
    <property type="component" value="Unassembled WGS sequence"/>
</dbReference>
<feature type="region of interest" description="Disordered" evidence="5">
    <location>
        <begin position="1"/>
        <end position="67"/>
    </location>
</feature>
<keyword evidence="7" id="KW-1185">Reference proteome</keyword>
<evidence type="ECO:0000256" key="5">
    <source>
        <dbReference type="SAM" id="MobiDB-lite"/>
    </source>
</evidence>
<evidence type="ECO:0000256" key="3">
    <source>
        <dbReference type="ARBA" id="ARBA00014831"/>
    </source>
</evidence>
<evidence type="ECO:0000256" key="4">
    <source>
        <dbReference type="ARBA" id="ARBA00022942"/>
    </source>
</evidence>
<dbReference type="RefSeq" id="WP_386052100.1">
    <property type="nucleotide sequence ID" value="NZ_JBHTKH010000004.1"/>
</dbReference>
<comment type="similarity">
    <text evidence="1">Belongs to the Bpa family.</text>
</comment>
<feature type="compositionally biased region" description="Basic and acidic residues" evidence="5">
    <location>
        <begin position="46"/>
        <end position="61"/>
    </location>
</feature>
<evidence type="ECO:0000313" key="7">
    <source>
        <dbReference type="Proteomes" id="UP001597046"/>
    </source>
</evidence>
<reference evidence="7" key="1">
    <citation type="journal article" date="2019" name="Int. J. Syst. Evol. Microbiol.">
        <title>The Global Catalogue of Microorganisms (GCM) 10K type strain sequencing project: providing services to taxonomists for standard genome sequencing and annotation.</title>
        <authorList>
            <consortium name="The Broad Institute Genomics Platform"/>
            <consortium name="The Broad Institute Genome Sequencing Center for Infectious Disease"/>
            <person name="Wu L."/>
            <person name="Ma J."/>
        </authorList>
    </citation>
    <scope>NUCLEOTIDE SEQUENCE [LARGE SCALE GENOMIC DNA]</scope>
    <source>
        <strain evidence="7">CCUG 57508</strain>
    </source>
</reference>
<evidence type="ECO:0000256" key="1">
    <source>
        <dbReference type="ARBA" id="ARBA00006639"/>
    </source>
</evidence>
<dbReference type="Pfam" id="PF10759">
    <property type="entry name" value="BPA"/>
    <property type="match status" value="1"/>
</dbReference>
<proteinExistence type="inferred from homology"/>
<evidence type="ECO:0000313" key="6">
    <source>
        <dbReference type="EMBL" id="MFD1054195.1"/>
    </source>
</evidence>
<feature type="compositionally biased region" description="Low complexity" evidence="5">
    <location>
        <begin position="173"/>
        <end position="190"/>
    </location>
</feature>
<evidence type="ECO:0000256" key="2">
    <source>
        <dbReference type="ARBA" id="ARBA00011402"/>
    </source>
</evidence>
<protein>
    <recommendedName>
        <fullName evidence="3">Bacterial proteasome activator</fullName>
    </recommendedName>
</protein>
<feature type="region of interest" description="Disordered" evidence="5">
    <location>
        <begin position="173"/>
        <end position="208"/>
    </location>
</feature>
<dbReference type="EMBL" id="JBHTKH010000004">
    <property type="protein sequence ID" value="MFD1054195.1"/>
    <property type="molecule type" value="Genomic_DNA"/>
</dbReference>
<accession>A0ABW3MUC8</accession>